<reference evidence="1 2" key="1">
    <citation type="submission" date="2019-02" db="EMBL/GenBank/DDBJ databases">
        <title>Bacterial novel species Emticicia sp. 17J42-9 isolated from soil.</title>
        <authorList>
            <person name="Jung H.-Y."/>
        </authorList>
    </citation>
    <scope>NUCLEOTIDE SEQUENCE [LARGE SCALE GENOMIC DNA]</scope>
    <source>
        <strain evidence="1 2">17J42-9</strain>
    </source>
</reference>
<evidence type="ECO:0000313" key="2">
    <source>
        <dbReference type="Proteomes" id="UP000293162"/>
    </source>
</evidence>
<evidence type="ECO:0000313" key="1">
    <source>
        <dbReference type="EMBL" id="RYU93218.1"/>
    </source>
</evidence>
<dbReference type="EMBL" id="SEWF01000051">
    <property type="protein sequence ID" value="RYU93218.1"/>
    <property type="molecule type" value="Genomic_DNA"/>
</dbReference>
<dbReference type="AlphaFoldDB" id="A0A4Q5LU77"/>
<keyword evidence="2" id="KW-1185">Reference proteome</keyword>
<dbReference type="InterPro" id="IPR046219">
    <property type="entry name" value="DUF6252"/>
</dbReference>
<evidence type="ECO:0008006" key="3">
    <source>
        <dbReference type="Google" id="ProtNLM"/>
    </source>
</evidence>
<protein>
    <recommendedName>
        <fullName evidence="3">Lipoprotein</fullName>
    </recommendedName>
</protein>
<dbReference type="Proteomes" id="UP000293162">
    <property type="component" value="Unassembled WGS sequence"/>
</dbReference>
<proteinExistence type="predicted"/>
<dbReference type="Pfam" id="PF19765">
    <property type="entry name" value="DUF6252"/>
    <property type="match status" value="1"/>
</dbReference>
<sequence length="166" mass="18722">MKTTILIGFLAFTLTGCSFIKSLKPKETFFCKVNGEKFKPDKDTSPVGSIGSDPLSVQFDRTNGWFSIVVRKVPNAISLIIKVIPNEPLELKEYKLSDNTQQSKAYYNLNYAEQYSEALISNSGIFRITKIDGYNLSGTFEFICKSAKTGKEYKITNGEFNDISYY</sequence>
<dbReference type="PROSITE" id="PS51257">
    <property type="entry name" value="PROKAR_LIPOPROTEIN"/>
    <property type="match status" value="1"/>
</dbReference>
<name>A0A4Q5LU77_9BACT</name>
<gene>
    <name evidence="1" type="ORF">EWM59_23055</name>
</gene>
<organism evidence="1 2">
    <name type="scientific">Emticicia agri</name>
    <dbReference type="NCBI Taxonomy" id="2492393"/>
    <lineage>
        <taxon>Bacteria</taxon>
        <taxon>Pseudomonadati</taxon>
        <taxon>Bacteroidota</taxon>
        <taxon>Cytophagia</taxon>
        <taxon>Cytophagales</taxon>
        <taxon>Leadbetterellaceae</taxon>
        <taxon>Emticicia</taxon>
    </lineage>
</organism>
<dbReference type="RefSeq" id="WP_130023615.1">
    <property type="nucleotide sequence ID" value="NZ_SEWF01000051.1"/>
</dbReference>
<dbReference type="OrthoDB" id="881763at2"/>
<comment type="caution">
    <text evidence="1">The sequence shown here is derived from an EMBL/GenBank/DDBJ whole genome shotgun (WGS) entry which is preliminary data.</text>
</comment>
<accession>A0A4Q5LU77</accession>